<proteinExistence type="predicted"/>
<protein>
    <submittedName>
        <fullName evidence="1">Uncharacterized protein</fullName>
    </submittedName>
</protein>
<name>A0ABU2QW59_9ACTN</name>
<comment type="caution">
    <text evidence="1">The sequence shown here is derived from an EMBL/GenBank/DDBJ whole genome shotgun (WGS) entry which is preliminary data.</text>
</comment>
<evidence type="ECO:0000313" key="1">
    <source>
        <dbReference type="EMBL" id="MDT0408580.1"/>
    </source>
</evidence>
<reference evidence="2" key="1">
    <citation type="submission" date="2023-07" db="EMBL/GenBank/DDBJ databases">
        <title>30 novel species of actinomycetes from the DSMZ collection.</title>
        <authorList>
            <person name="Nouioui I."/>
        </authorList>
    </citation>
    <scope>NUCLEOTIDE SEQUENCE [LARGE SCALE GENOMIC DNA]</scope>
    <source>
        <strain evidence="2">DSM 41979</strain>
    </source>
</reference>
<evidence type="ECO:0000313" key="2">
    <source>
        <dbReference type="Proteomes" id="UP001183610"/>
    </source>
</evidence>
<dbReference type="Proteomes" id="UP001183610">
    <property type="component" value="Unassembled WGS sequence"/>
</dbReference>
<dbReference type="RefSeq" id="WP_010266591.1">
    <property type="nucleotide sequence ID" value="NZ_JAVRET010000008.1"/>
</dbReference>
<sequence>MVRRTGNRFSANAMSAISTRGRMCFMVSTESLFARAVCGFLARIVGHV</sequence>
<gene>
    <name evidence="1" type="ORF">RM698_05860</name>
</gene>
<dbReference type="EMBL" id="JAVRET010000008">
    <property type="protein sequence ID" value="MDT0408580.1"/>
    <property type="molecule type" value="Genomic_DNA"/>
</dbReference>
<organism evidence="1 2">
    <name type="scientific">Streptomyces evansiae</name>
    <dbReference type="NCBI Taxonomy" id="3075535"/>
    <lineage>
        <taxon>Bacteria</taxon>
        <taxon>Bacillati</taxon>
        <taxon>Actinomycetota</taxon>
        <taxon>Actinomycetes</taxon>
        <taxon>Kitasatosporales</taxon>
        <taxon>Streptomycetaceae</taxon>
        <taxon>Streptomyces</taxon>
    </lineage>
</organism>
<keyword evidence="2" id="KW-1185">Reference proteome</keyword>
<accession>A0ABU2QW59</accession>